<comment type="caution">
    <text evidence="8">The sequence shown here is derived from an EMBL/GenBank/DDBJ whole genome shotgun (WGS) entry which is preliminary data.</text>
</comment>
<evidence type="ECO:0000256" key="2">
    <source>
        <dbReference type="ARBA" id="ARBA00005782"/>
    </source>
</evidence>
<dbReference type="Pfam" id="PF00758">
    <property type="entry name" value="EPO_TPO"/>
    <property type="match status" value="1"/>
</dbReference>
<evidence type="ECO:0000313" key="8">
    <source>
        <dbReference type="EMBL" id="KAG7470990.1"/>
    </source>
</evidence>
<gene>
    <name evidence="8" type="ORF">MATL_G00119780</name>
</gene>
<comment type="subcellular location">
    <subcellularLocation>
        <location evidence="1">Secreted</location>
    </subcellularLocation>
</comment>
<dbReference type="InterPro" id="IPR009079">
    <property type="entry name" value="4_helix_cytokine-like_core"/>
</dbReference>
<comment type="similarity">
    <text evidence="2">Belongs to the EPO/TPO family.</text>
</comment>
<name>A0A9D3PYF7_MEGAT</name>
<keyword evidence="9" id="KW-1185">Reference proteome</keyword>
<dbReference type="GO" id="GO:0005576">
    <property type="term" value="C:extracellular region"/>
    <property type="evidence" value="ECO:0007669"/>
    <property type="project" value="UniProtKB-SubCell"/>
</dbReference>
<keyword evidence="6" id="KW-1015">Disulfide bond</keyword>
<accession>A0A9D3PYF7</accession>
<feature type="signal peptide" evidence="7">
    <location>
        <begin position="1"/>
        <end position="41"/>
    </location>
</feature>
<evidence type="ECO:0000256" key="5">
    <source>
        <dbReference type="ARBA" id="ARBA00022729"/>
    </source>
</evidence>
<dbReference type="AlphaFoldDB" id="A0A9D3PYF7"/>
<evidence type="ECO:0000256" key="1">
    <source>
        <dbReference type="ARBA" id="ARBA00004613"/>
    </source>
</evidence>
<dbReference type="Proteomes" id="UP001046870">
    <property type="component" value="Chromosome 9"/>
</dbReference>
<dbReference type="GO" id="GO:0008283">
    <property type="term" value="P:cell population proliferation"/>
    <property type="evidence" value="ECO:0007669"/>
    <property type="project" value="InterPro"/>
</dbReference>
<evidence type="ECO:0000313" key="9">
    <source>
        <dbReference type="Proteomes" id="UP001046870"/>
    </source>
</evidence>
<evidence type="ECO:0008006" key="10">
    <source>
        <dbReference type="Google" id="ProtNLM"/>
    </source>
</evidence>
<dbReference type="InterPro" id="IPR003978">
    <property type="entry name" value="Thrombopoietin"/>
</dbReference>
<protein>
    <recommendedName>
        <fullName evidence="10">Thrombopoietin</fullName>
    </recommendedName>
</protein>
<dbReference type="InterPro" id="IPR001323">
    <property type="entry name" value="EPO_TPO"/>
</dbReference>
<keyword evidence="3" id="KW-0964">Secreted</keyword>
<dbReference type="PANTHER" id="PTHR10560">
    <property type="entry name" value="THROMBOPOIETIN"/>
    <property type="match status" value="1"/>
</dbReference>
<dbReference type="EMBL" id="JAFDVH010000009">
    <property type="protein sequence ID" value="KAG7470990.1"/>
    <property type="molecule type" value="Genomic_DNA"/>
</dbReference>
<dbReference type="PANTHER" id="PTHR10560:SF0">
    <property type="entry name" value="THROMBOPOIETIN"/>
    <property type="match status" value="1"/>
</dbReference>
<dbReference type="SUPFAM" id="SSF47266">
    <property type="entry name" value="4-helical cytokines"/>
    <property type="match status" value="1"/>
</dbReference>
<evidence type="ECO:0000256" key="4">
    <source>
        <dbReference type="ARBA" id="ARBA00022702"/>
    </source>
</evidence>
<reference evidence="8" key="1">
    <citation type="submission" date="2021-01" db="EMBL/GenBank/DDBJ databases">
        <authorList>
            <person name="Zahm M."/>
            <person name="Roques C."/>
            <person name="Cabau C."/>
            <person name="Klopp C."/>
            <person name="Donnadieu C."/>
            <person name="Jouanno E."/>
            <person name="Lampietro C."/>
            <person name="Louis A."/>
            <person name="Herpin A."/>
            <person name="Echchiki A."/>
            <person name="Berthelot C."/>
            <person name="Parey E."/>
            <person name="Roest-Crollius H."/>
            <person name="Braasch I."/>
            <person name="Postlethwait J."/>
            <person name="Bobe J."/>
            <person name="Montfort J."/>
            <person name="Bouchez O."/>
            <person name="Begum T."/>
            <person name="Mejri S."/>
            <person name="Adams A."/>
            <person name="Chen W.-J."/>
            <person name="Guiguen Y."/>
        </authorList>
    </citation>
    <scope>NUCLEOTIDE SEQUENCE</scope>
    <source>
        <strain evidence="8">YG-15Mar2019-1</strain>
        <tissue evidence="8">Brain</tissue>
    </source>
</reference>
<evidence type="ECO:0000256" key="3">
    <source>
        <dbReference type="ARBA" id="ARBA00022525"/>
    </source>
</evidence>
<keyword evidence="5 7" id="KW-0732">Signal</keyword>
<feature type="chain" id="PRO_5039511486" description="Thrombopoietin" evidence="7">
    <location>
        <begin position="42"/>
        <end position="198"/>
    </location>
</feature>
<dbReference type="GO" id="GO:0005125">
    <property type="term" value="F:cytokine activity"/>
    <property type="evidence" value="ECO:0007669"/>
    <property type="project" value="InterPro"/>
</dbReference>
<organism evidence="8 9">
    <name type="scientific">Megalops atlanticus</name>
    <name type="common">Tarpon</name>
    <name type="synonym">Clupea gigantea</name>
    <dbReference type="NCBI Taxonomy" id="7932"/>
    <lineage>
        <taxon>Eukaryota</taxon>
        <taxon>Metazoa</taxon>
        <taxon>Chordata</taxon>
        <taxon>Craniata</taxon>
        <taxon>Vertebrata</taxon>
        <taxon>Euteleostomi</taxon>
        <taxon>Actinopterygii</taxon>
        <taxon>Neopterygii</taxon>
        <taxon>Teleostei</taxon>
        <taxon>Elopiformes</taxon>
        <taxon>Megalopidae</taxon>
        <taxon>Megalops</taxon>
    </lineage>
</organism>
<sequence length="198" mass="22114">MKYENNATVTVPLRAGAGYGFEQVLLLLLCMAASEVRGVQARPIDFVCDDQTRRDMNNVKELEAAMGECSGSSILPATIHLPCVRIHKATWDKKSLQEKKGQIQMTLKTLGEGLQRARAQAPPGCQVSLLERIEHSVTNYLHIVTHLEISGKEEGLDLTCHTQNTQDLGQVLLQYGRLLRGKLEWFVLELRDRCQGDS</sequence>
<dbReference type="Gene3D" id="1.20.1250.10">
    <property type="match status" value="1"/>
</dbReference>
<dbReference type="GO" id="GO:0005179">
    <property type="term" value="F:hormone activity"/>
    <property type="evidence" value="ECO:0007669"/>
    <property type="project" value="UniProtKB-KW"/>
</dbReference>
<dbReference type="OrthoDB" id="9892121at2759"/>
<evidence type="ECO:0000256" key="6">
    <source>
        <dbReference type="ARBA" id="ARBA00023157"/>
    </source>
</evidence>
<evidence type="ECO:0000256" key="7">
    <source>
        <dbReference type="SAM" id="SignalP"/>
    </source>
</evidence>
<proteinExistence type="inferred from homology"/>
<keyword evidence="4" id="KW-0372">Hormone</keyword>